<dbReference type="SUPFAM" id="SSF158560">
    <property type="entry name" value="BH3980-like"/>
    <property type="match status" value="1"/>
</dbReference>
<sequence>MRGTTKLIKENNDKRKLLTSENEKLYEDLLLYIRTDLRVDERAAEELLMDLLDHLIEAQRNGKDATDLFGDSPEAYADELIANMPKENKRNVILQATSFTLGLAGWFTLTYGVLNGIISVFTSIDNDFALGSISIIFLAIVLVGVIGLFIIFRLIRTSVFKPEIQEWKIYVVSGLYGMIAFAFILGVGYFFDGIGPIIQIQWWVLFLIGLALVGLTKGLSRLSLSQ</sequence>
<evidence type="ECO:0008006" key="4">
    <source>
        <dbReference type="Google" id="ProtNLM"/>
    </source>
</evidence>
<dbReference type="EMBL" id="CP016540">
    <property type="protein sequence ID" value="ANU27922.1"/>
    <property type="molecule type" value="Genomic_DNA"/>
</dbReference>
<proteinExistence type="predicted"/>
<reference evidence="2" key="1">
    <citation type="submission" date="2016-10" db="EMBL/GenBank/DDBJ databases">
        <authorList>
            <person name="See-Too W.S."/>
        </authorList>
    </citation>
    <scope>NUCLEOTIDE SEQUENCE</scope>
    <source>
        <strain evidence="2">L10.15</strain>
    </source>
</reference>
<dbReference type="RefSeq" id="WP_049693323.1">
    <property type="nucleotide sequence ID" value="NZ_CP016540.2"/>
</dbReference>
<feature type="transmembrane region" description="Helical" evidence="1">
    <location>
        <begin position="133"/>
        <end position="155"/>
    </location>
</feature>
<feature type="transmembrane region" description="Helical" evidence="1">
    <location>
        <begin position="92"/>
        <end position="113"/>
    </location>
</feature>
<dbReference type="PANTHER" id="PTHR41307">
    <property type="entry name" value="MEMBRANE PROTEIN-RELATED"/>
    <property type="match status" value="1"/>
</dbReference>
<keyword evidence="1" id="KW-0472">Membrane</keyword>
<organism evidence="2 3">
    <name type="scientific">Planococcus versutus</name>
    <dbReference type="NCBI Taxonomy" id="1302659"/>
    <lineage>
        <taxon>Bacteria</taxon>
        <taxon>Bacillati</taxon>
        <taxon>Bacillota</taxon>
        <taxon>Bacilli</taxon>
        <taxon>Bacillales</taxon>
        <taxon>Caryophanaceae</taxon>
        <taxon>Planococcus</taxon>
    </lineage>
</organism>
<keyword evidence="1" id="KW-0812">Transmembrane</keyword>
<evidence type="ECO:0000256" key="1">
    <source>
        <dbReference type="SAM" id="Phobius"/>
    </source>
</evidence>
<dbReference type="PANTHER" id="PTHR41307:SF1">
    <property type="entry name" value="MEMBRANE PROTEIN"/>
    <property type="match status" value="1"/>
</dbReference>
<dbReference type="AlphaFoldDB" id="A0A1B1S418"/>
<feature type="transmembrane region" description="Helical" evidence="1">
    <location>
        <begin position="167"/>
        <end position="191"/>
    </location>
</feature>
<gene>
    <name evidence="2" type="ORF">I858_013090</name>
</gene>
<dbReference type="Pfam" id="PF06570">
    <property type="entry name" value="DUF1129"/>
    <property type="match status" value="1"/>
</dbReference>
<dbReference type="OrthoDB" id="1655249at2"/>
<name>A0A1B1S418_9BACL</name>
<keyword evidence="1" id="KW-1133">Transmembrane helix</keyword>
<evidence type="ECO:0000313" key="3">
    <source>
        <dbReference type="Proteomes" id="UP000053354"/>
    </source>
</evidence>
<evidence type="ECO:0000313" key="2">
    <source>
        <dbReference type="EMBL" id="ANU27922.1"/>
    </source>
</evidence>
<feature type="transmembrane region" description="Helical" evidence="1">
    <location>
        <begin position="197"/>
        <end position="216"/>
    </location>
</feature>
<dbReference type="InterPro" id="IPR009214">
    <property type="entry name" value="DUF1129"/>
</dbReference>
<dbReference type="KEGG" id="pll:I858_013090"/>
<dbReference type="Gene3D" id="1.10.1900.10">
    <property type="entry name" value="c-terminal domain of poly(a) binding protein"/>
    <property type="match status" value="1"/>
</dbReference>
<protein>
    <recommendedName>
        <fullName evidence="4">DUF1129 domain-containing protein</fullName>
    </recommendedName>
</protein>
<keyword evidence="3" id="KW-1185">Reference proteome</keyword>
<dbReference type="STRING" id="1302659.I858_013090"/>
<dbReference type="Proteomes" id="UP000053354">
    <property type="component" value="Chromosome"/>
</dbReference>
<accession>A0A1B1S418</accession>